<dbReference type="AlphaFoldDB" id="A0A6P1QV99"/>
<sequence length="136" mass="15773">MRKIKVTVRKENGVYWANTENIEGIVVADGNTFDEMKKNLQDAFDFHLEECEKDGDLGFVKKYKKGVEFVYEIELNGICKQLPEINLSELARRLKISPVMMRKYATGKTKASEKRLYEIQEGIRNIGKELVEVRLL</sequence>
<accession>A0A6P1QV99</accession>
<dbReference type="RefSeq" id="WP_160224653.1">
    <property type="nucleotide sequence ID" value="NZ_CP029149.1"/>
</dbReference>
<proteinExistence type="predicted"/>
<protein>
    <submittedName>
        <fullName evidence="1">Uncharacterized protein</fullName>
    </submittedName>
</protein>
<dbReference type="Gene3D" id="3.30.160.250">
    <property type="match status" value="1"/>
</dbReference>
<dbReference type="OrthoDB" id="676274at2"/>
<dbReference type="KEGG" id="bcad:DBX24_09180"/>
<reference evidence="1 2" key="1">
    <citation type="submission" date="2018-04" db="EMBL/GenBank/DDBJ databases">
        <title>Characteristic and Complete Genome Sequencing of A Novel Member of Infective Endocarditis Causative Bacteria: Bergeyella cardium QL-PH.</title>
        <authorList>
            <person name="Pan H."/>
            <person name="Sun E."/>
            <person name="Zhang Y."/>
        </authorList>
    </citation>
    <scope>NUCLEOTIDE SEQUENCE [LARGE SCALE GENOMIC DNA]</scope>
    <source>
        <strain evidence="1 2">HPQL</strain>
    </source>
</reference>
<dbReference type="InterPro" id="IPR035069">
    <property type="entry name" value="TTHA1013/TTHA0281-like"/>
</dbReference>
<evidence type="ECO:0000313" key="1">
    <source>
        <dbReference type="EMBL" id="QHN66042.1"/>
    </source>
</evidence>
<dbReference type="Proteomes" id="UP000464318">
    <property type="component" value="Chromosome"/>
</dbReference>
<name>A0A6P1QV99_9FLAO</name>
<keyword evidence="2" id="KW-1185">Reference proteome</keyword>
<dbReference type="SUPFAM" id="SSF143100">
    <property type="entry name" value="TTHA1013/TTHA0281-like"/>
    <property type="match status" value="1"/>
</dbReference>
<evidence type="ECO:0000313" key="2">
    <source>
        <dbReference type="Proteomes" id="UP000464318"/>
    </source>
</evidence>
<dbReference type="EMBL" id="CP029149">
    <property type="protein sequence ID" value="QHN66042.1"/>
    <property type="molecule type" value="Genomic_DNA"/>
</dbReference>
<organism evidence="1 2">
    <name type="scientific">Bergeyella cardium</name>
    <dbReference type="NCBI Taxonomy" id="1585976"/>
    <lineage>
        <taxon>Bacteria</taxon>
        <taxon>Pseudomonadati</taxon>
        <taxon>Bacteroidota</taxon>
        <taxon>Flavobacteriia</taxon>
        <taxon>Flavobacteriales</taxon>
        <taxon>Weeksellaceae</taxon>
        <taxon>Bergeyella</taxon>
    </lineage>
</organism>
<gene>
    <name evidence="1" type="ORF">DBX24_09180</name>
</gene>